<dbReference type="InterPro" id="IPR016024">
    <property type="entry name" value="ARM-type_fold"/>
</dbReference>
<dbReference type="Gene3D" id="1.25.10.10">
    <property type="entry name" value="Leucine-rich Repeat Variant"/>
    <property type="match status" value="1"/>
</dbReference>
<evidence type="ECO:0000313" key="2">
    <source>
        <dbReference type="Proteomes" id="UP000054858"/>
    </source>
</evidence>
<dbReference type="Proteomes" id="UP000054858">
    <property type="component" value="Unassembled WGS sequence"/>
</dbReference>
<accession>A0A0W0XCP3</accession>
<evidence type="ECO:0000313" key="1">
    <source>
        <dbReference type="EMBL" id="KTD42328.1"/>
    </source>
</evidence>
<sequence>MIKIFILTFFLVFSIDLPASSIVDLYGDDSALSEIILKKYSKRVGEIESLFQEKIKKKLQNNDLDFSMGKVIEKKNKLIEEIKKEGGFLYVNFSTVLYPGSNNKYTTIEVVNKNQPDRLRFVTSEINVKNDNNKKDDLINQMIIFRNIEIILIINNKLNIKNMTCPVYHCISGFNHVKLKPYLKIFNDGAIKEKKLIIDTLNKDHNSERRAAAAFLIGHFNDPEEIISLLLPHINDNNNIVRNNVMRVIASTMSKAKIYHINMIPFLDLLDSPENTDRNKALYILSKAILSPFSKKNIIIKNGGNKLLALLRLKQPNNHDISYEILKKVSGRDFGDKNIDSWNKWLRSVQN</sequence>
<reference evidence="1 2" key="1">
    <citation type="submission" date="2015-11" db="EMBL/GenBank/DDBJ databases">
        <title>Genomic analysis of 38 Legionella species identifies large and diverse effector repertoires.</title>
        <authorList>
            <person name="Burstein D."/>
            <person name="Amaro F."/>
            <person name="Zusman T."/>
            <person name="Lifshitz Z."/>
            <person name="Cohen O."/>
            <person name="Gilbert J.A."/>
            <person name="Pupko T."/>
            <person name="Shuman H.A."/>
            <person name="Segal G."/>
        </authorList>
    </citation>
    <scope>NUCLEOTIDE SEQUENCE [LARGE SCALE GENOMIC DNA]</scope>
    <source>
        <strain evidence="1 2">Oak Ridge-10</strain>
    </source>
</reference>
<name>A0A0W0XCP3_9GAMM</name>
<comment type="caution">
    <text evidence="1">The sequence shown here is derived from an EMBL/GenBank/DDBJ whole genome shotgun (WGS) entry which is preliminary data.</text>
</comment>
<dbReference type="AlphaFoldDB" id="A0A0W0XCP3"/>
<protein>
    <recommendedName>
        <fullName evidence="3">HEAT repeat protein</fullName>
    </recommendedName>
</protein>
<dbReference type="PATRIC" id="fig|29423.5.peg.785"/>
<dbReference type="SUPFAM" id="SSF48371">
    <property type="entry name" value="ARM repeat"/>
    <property type="match status" value="1"/>
</dbReference>
<dbReference type="EMBL" id="LNYP01000010">
    <property type="protein sequence ID" value="KTD42328.1"/>
    <property type="molecule type" value="Genomic_DNA"/>
</dbReference>
<organism evidence="1 2">
    <name type="scientific">Legionella oakridgensis</name>
    <dbReference type="NCBI Taxonomy" id="29423"/>
    <lineage>
        <taxon>Bacteria</taxon>
        <taxon>Pseudomonadati</taxon>
        <taxon>Pseudomonadota</taxon>
        <taxon>Gammaproteobacteria</taxon>
        <taxon>Legionellales</taxon>
        <taxon>Legionellaceae</taxon>
        <taxon>Legionella</taxon>
    </lineage>
</organism>
<gene>
    <name evidence="1" type="ORF">Loak_0754</name>
</gene>
<dbReference type="RefSeq" id="WP_025385055.1">
    <property type="nucleotide sequence ID" value="NZ_KV441805.1"/>
</dbReference>
<dbReference type="InterPro" id="IPR011989">
    <property type="entry name" value="ARM-like"/>
</dbReference>
<evidence type="ECO:0008006" key="3">
    <source>
        <dbReference type="Google" id="ProtNLM"/>
    </source>
</evidence>
<proteinExistence type="predicted"/>